<dbReference type="PROSITE" id="PS51819">
    <property type="entry name" value="VOC"/>
    <property type="match status" value="1"/>
</dbReference>
<dbReference type="EMBL" id="CP016268">
    <property type="protein sequence ID" value="ANO52064.1"/>
    <property type="molecule type" value="Genomic_DNA"/>
</dbReference>
<sequence length="156" mass="17204">MKRLHLHIGVSDLEQGVRFYSALFGSEPVKLKEDYAKWMPDDPCVSLAISTRVGSRGIDHLGVQAETEQELQELRTRLQDADMAAYNEGDAVCCYAHSDKTWVDDPAGMPWEVYRTMADAQLFNGEQKTDAPCCTPETKGQPGCCTPSPQTAGCCN</sequence>
<dbReference type="SUPFAM" id="SSF54593">
    <property type="entry name" value="Glyoxalase/Bleomycin resistance protein/Dihydroxybiphenyl dioxygenase"/>
    <property type="match status" value="1"/>
</dbReference>
<dbReference type="PANTHER" id="PTHR41294:SF1">
    <property type="entry name" value="CADMIUM-INDUCED PROTEIN CADI"/>
    <property type="match status" value="1"/>
</dbReference>
<evidence type="ECO:0000313" key="3">
    <source>
        <dbReference type="Proteomes" id="UP000092695"/>
    </source>
</evidence>
<gene>
    <name evidence="2" type="ORF">BA177_13415</name>
</gene>
<dbReference type="InterPro" id="IPR004360">
    <property type="entry name" value="Glyas_Fos-R_dOase_dom"/>
</dbReference>
<protein>
    <submittedName>
        <fullName evidence="2">Glyoxalase</fullName>
    </submittedName>
</protein>
<dbReference type="OrthoDB" id="9789608at2"/>
<proteinExistence type="predicted"/>
<dbReference type="RefSeq" id="WP_068617027.1">
    <property type="nucleotide sequence ID" value="NZ_CP016268.1"/>
</dbReference>
<dbReference type="InterPro" id="IPR029068">
    <property type="entry name" value="Glyas_Bleomycin-R_OHBP_Dase"/>
</dbReference>
<dbReference type="STRING" id="1548547.BA177_13415"/>
<keyword evidence="3" id="KW-1185">Reference proteome</keyword>
<dbReference type="Gene3D" id="3.10.180.10">
    <property type="entry name" value="2,3-Dihydroxybiphenyl 1,2-Dioxygenase, domain 1"/>
    <property type="match status" value="1"/>
</dbReference>
<dbReference type="Proteomes" id="UP000092695">
    <property type="component" value="Chromosome"/>
</dbReference>
<evidence type="ECO:0000259" key="1">
    <source>
        <dbReference type="PROSITE" id="PS51819"/>
    </source>
</evidence>
<dbReference type="GO" id="GO:0046686">
    <property type="term" value="P:response to cadmium ion"/>
    <property type="evidence" value="ECO:0007669"/>
    <property type="project" value="TreeGrafter"/>
</dbReference>
<evidence type="ECO:0000313" key="2">
    <source>
        <dbReference type="EMBL" id="ANO52064.1"/>
    </source>
</evidence>
<dbReference type="InterPro" id="IPR037523">
    <property type="entry name" value="VOC_core"/>
</dbReference>
<dbReference type="KEGG" id="woc:BA177_13415"/>
<dbReference type="InterPro" id="IPR049789">
    <property type="entry name" value="ArsI/CadI-like"/>
</dbReference>
<dbReference type="NCBIfam" id="NF041414">
    <property type="entry name" value="ArsI_CadI_VOC"/>
    <property type="match status" value="1"/>
</dbReference>
<accession>A0A193LI45</accession>
<dbReference type="Pfam" id="PF00903">
    <property type="entry name" value="Glyoxalase"/>
    <property type="match status" value="1"/>
</dbReference>
<name>A0A193LI45_9GAMM</name>
<dbReference type="InterPro" id="IPR052393">
    <property type="entry name" value="Cadmium-induced_rsp"/>
</dbReference>
<organism evidence="2 3">
    <name type="scientific">Woeseia oceani</name>
    <dbReference type="NCBI Taxonomy" id="1548547"/>
    <lineage>
        <taxon>Bacteria</taxon>
        <taxon>Pseudomonadati</taxon>
        <taxon>Pseudomonadota</taxon>
        <taxon>Gammaproteobacteria</taxon>
        <taxon>Woeseiales</taxon>
        <taxon>Woeseiaceae</taxon>
        <taxon>Woeseia</taxon>
    </lineage>
</organism>
<feature type="domain" description="VOC" evidence="1">
    <location>
        <begin position="2"/>
        <end position="116"/>
    </location>
</feature>
<dbReference type="PANTHER" id="PTHR41294">
    <property type="entry name" value="CADMIUM-INDUCED PROTEIN CADI"/>
    <property type="match status" value="1"/>
</dbReference>
<dbReference type="AlphaFoldDB" id="A0A193LI45"/>
<reference evidence="2 3" key="1">
    <citation type="submission" date="2016-06" db="EMBL/GenBank/DDBJ databases">
        <title>Complete genome sequence of a deep-branching marine Gamma Proteobacterium Woeseia oceani type strain XK5.</title>
        <authorList>
            <person name="Mu D."/>
            <person name="Du Z."/>
        </authorList>
    </citation>
    <scope>NUCLEOTIDE SEQUENCE [LARGE SCALE GENOMIC DNA]</scope>
    <source>
        <strain evidence="2 3">XK5</strain>
    </source>
</reference>